<keyword evidence="4" id="KW-1185">Reference proteome</keyword>
<dbReference type="Proteomes" id="UP000198775">
    <property type="component" value="Unassembled WGS sequence"/>
</dbReference>
<proteinExistence type="predicted"/>
<evidence type="ECO:0000313" key="3">
    <source>
        <dbReference type="EMBL" id="SEN45274.1"/>
    </source>
</evidence>
<feature type="domain" description="CBS" evidence="2">
    <location>
        <begin position="75"/>
        <end position="147"/>
    </location>
</feature>
<dbReference type="PANTHER" id="PTHR43437:SF3">
    <property type="entry name" value="HYDROXYACYL-THIOESTER DEHYDRATASE TYPE 2, MITOCHONDRIAL"/>
    <property type="match status" value="1"/>
</dbReference>
<feature type="domain" description="CBS" evidence="2">
    <location>
        <begin position="11"/>
        <end position="66"/>
    </location>
</feature>
<dbReference type="AlphaFoldDB" id="A0A1H8GNG4"/>
<sequence>MLVPVTIREVMNPTVETISPDLDAAAVAELLHGEDIGSVVVVENGDPVGIVTESDVVGLVAEGHDADTVTAADCMSTPVVTVDADESIEAAVDRFREHTIKKLPVIDDSEARSASGSRTQSGDGDLVGIVTTTDLSYYLPHLSRRTTASGGSTADHHHRERVDTAYERDEWEFESLGPHDDRIETGDVVKFTKTLSQEDVETFAEASGDTNRLHLDADYAEGTRFGRPIAHGTLVGGVVSAALARLPGLIVYLSQDTSFLGPVDIGSEVTAECEVVEDLGNDRYRLTTSARADGDEVIDGEAVVIADPIPDTA</sequence>
<dbReference type="Gene3D" id="3.10.580.10">
    <property type="entry name" value="CBS-domain"/>
    <property type="match status" value="1"/>
</dbReference>
<evidence type="ECO:0000259" key="2">
    <source>
        <dbReference type="PROSITE" id="PS51371"/>
    </source>
</evidence>
<dbReference type="GO" id="GO:0006633">
    <property type="term" value="P:fatty acid biosynthetic process"/>
    <property type="evidence" value="ECO:0007669"/>
    <property type="project" value="TreeGrafter"/>
</dbReference>
<dbReference type="SUPFAM" id="SSF54631">
    <property type="entry name" value="CBS-domain pair"/>
    <property type="match status" value="1"/>
</dbReference>
<accession>A0A1H8GNG4</accession>
<name>A0A1H8GNG4_9EURY</name>
<dbReference type="PROSITE" id="PS51371">
    <property type="entry name" value="CBS"/>
    <property type="match status" value="2"/>
</dbReference>
<dbReference type="InterPro" id="IPR000644">
    <property type="entry name" value="CBS_dom"/>
</dbReference>
<dbReference type="RefSeq" id="WP_092658083.1">
    <property type="nucleotide sequence ID" value="NZ_FOCX01000003.1"/>
</dbReference>
<evidence type="ECO:0000256" key="1">
    <source>
        <dbReference type="PROSITE-ProRule" id="PRU00703"/>
    </source>
</evidence>
<dbReference type="PANTHER" id="PTHR43437">
    <property type="entry name" value="HYDROXYACYL-THIOESTER DEHYDRATASE TYPE 2, MITOCHONDRIAL-RELATED"/>
    <property type="match status" value="1"/>
</dbReference>
<protein>
    <submittedName>
        <fullName evidence="3">CBS domain-containing protein</fullName>
    </submittedName>
</protein>
<evidence type="ECO:0000313" key="4">
    <source>
        <dbReference type="Proteomes" id="UP000198775"/>
    </source>
</evidence>
<dbReference type="OrthoDB" id="51509at2157"/>
<dbReference type="Pfam" id="PF01575">
    <property type="entry name" value="MaoC_dehydratas"/>
    <property type="match status" value="1"/>
</dbReference>
<dbReference type="InterPro" id="IPR046342">
    <property type="entry name" value="CBS_dom_sf"/>
</dbReference>
<dbReference type="EMBL" id="FOCX01000003">
    <property type="protein sequence ID" value="SEN45274.1"/>
    <property type="molecule type" value="Genomic_DNA"/>
</dbReference>
<dbReference type="Gene3D" id="3.10.129.10">
    <property type="entry name" value="Hotdog Thioesterase"/>
    <property type="match status" value="1"/>
</dbReference>
<dbReference type="InterPro" id="IPR050965">
    <property type="entry name" value="UPF0336/Enoyl-CoA_hydratase"/>
</dbReference>
<reference evidence="4" key="1">
    <citation type="submission" date="2016-10" db="EMBL/GenBank/DDBJ databases">
        <authorList>
            <person name="Varghese N."/>
            <person name="Submissions S."/>
        </authorList>
    </citation>
    <scope>NUCLEOTIDE SEQUENCE [LARGE SCALE GENOMIC DNA]</scope>
    <source>
        <strain evidence="4">IBRC-M 10043</strain>
    </source>
</reference>
<gene>
    <name evidence="3" type="ORF">SAMN05216388_1003147</name>
</gene>
<dbReference type="CDD" id="cd03449">
    <property type="entry name" value="R_hydratase"/>
    <property type="match status" value="1"/>
</dbReference>
<dbReference type="GO" id="GO:0019171">
    <property type="term" value="F:(3R)-hydroxyacyl-[acyl-carrier-protein] dehydratase activity"/>
    <property type="evidence" value="ECO:0007669"/>
    <property type="project" value="TreeGrafter"/>
</dbReference>
<dbReference type="InterPro" id="IPR002539">
    <property type="entry name" value="MaoC-like_dom"/>
</dbReference>
<dbReference type="InterPro" id="IPR029069">
    <property type="entry name" value="HotDog_dom_sf"/>
</dbReference>
<dbReference type="SMART" id="SM00116">
    <property type="entry name" value="CBS"/>
    <property type="match status" value="2"/>
</dbReference>
<organism evidence="3 4">
    <name type="scientific">Halorientalis persicus</name>
    <dbReference type="NCBI Taxonomy" id="1367881"/>
    <lineage>
        <taxon>Archaea</taxon>
        <taxon>Methanobacteriati</taxon>
        <taxon>Methanobacteriota</taxon>
        <taxon>Stenosarchaea group</taxon>
        <taxon>Halobacteria</taxon>
        <taxon>Halobacteriales</taxon>
        <taxon>Haloarculaceae</taxon>
        <taxon>Halorientalis</taxon>
    </lineage>
</organism>
<dbReference type="SUPFAM" id="SSF54637">
    <property type="entry name" value="Thioesterase/thiol ester dehydrase-isomerase"/>
    <property type="match status" value="1"/>
</dbReference>
<keyword evidence="1" id="KW-0129">CBS domain</keyword>
<dbReference type="Pfam" id="PF00571">
    <property type="entry name" value="CBS"/>
    <property type="match status" value="2"/>
</dbReference>